<dbReference type="Pfam" id="PF01425">
    <property type="entry name" value="Amidase"/>
    <property type="match status" value="1"/>
</dbReference>
<reference evidence="2" key="2">
    <citation type="journal article" date="2023" name="IMA Fungus">
        <title>Comparative genomic study of the Penicillium genus elucidates a diverse pangenome and 15 lateral gene transfer events.</title>
        <authorList>
            <person name="Petersen C."/>
            <person name="Sorensen T."/>
            <person name="Nielsen M.R."/>
            <person name="Sondergaard T.E."/>
            <person name="Sorensen J.L."/>
            <person name="Fitzpatrick D.A."/>
            <person name="Frisvad J.C."/>
            <person name="Nielsen K.L."/>
        </authorList>
    </citation>
    <scope>NUCLEOTIDE SEQUENCE</scope>
    <source>
        <strain evidence="2">IBT 26290</strain>
    </source>
</reference>
<keyword evidence="3" id="KW-1185">Reference proteome</keyword>
<name>A0A9W9LCZ6_9EURO</name>
<gene>
    <name evidence="2" type="ORF">N7482_010473</name>
</gene>
<evidence type="ECO:0000313" key="3">
    <source>
        <dbReference type="Proteomes" id="UP001149163"/>
    </source>
</evidence>
<protein>
    <recommendedName>
        <fullName evidence="1">Amidase domain-containing protein</fullName>
    </recommendedName>
</protein>
<dbReference type="AlphaFoldDB" id="A0A9W9LCZ6"/>
<dbReference type="PANTHER" id="PTHR42678">
    <property type="entry name" value="AMIDASE"/>
    <property type="match status" value="1"/>
</dbReference>
<dbReference type="SUPFAM" id="SSF75304">
    <property type="entry name" value="Amidase signature (AS) enzymes"/>
    <property type="match status" value="1"/>
</dbReference>
<evidence type="ECO:0000259" key="1">
    <source>
        <dbReference type="Pfam" id="PF01425"/>
    </source>
</evidence>
<comment type="caution">
    <text evidence="2">The sequence shown here is derived from an EMBL/GenBank/DDBJ whole genome shotgun (WGS) entry which is preliminary data.</text>
</comment>
<feature type="domain" description="Amidase" evidence="1">
    <location>
        <begin position="29"/>
        <end position="478"/>
    </location>
</feature>
<accession>A0A9W9LCZ6</accession>
<dbReference type="RefSeq" id="XP_056538554.1">
    <property type="nucleotide sequence ID" value="XM_056692597.1"/>
</dbReference>
<sequence length="504" mass="54370">MAKPLNLLAATASDLQAGLTAGTYNSSQLVDLYLEQIARHNTSLKAVIETAPVTVLQRQASELDQERILGKLRGPLHGIPILLKDNIATHPDLGLETTAGSFALYGSRPRRNAEIVDKLLKAGVIVLGKANMSELAYYRSEGIPSAWSARGGQGQSAYVEGGFRDDDSNPGGSSSGSAVSVSAGFAPISIGTETNGSLIFPADRAALYTIKPTIGIISQDGLIPISPLCDAAGPMTKSVSDLALLLDILVDPSTTEVPDGGYITSATMSWGNIRVGVLDPRDWYLKDPPLQYVKEAEEQMTAEIEAAYKTLESTVSHVRRVSLISKTEANDDGKRDISKLWDHDFSQAFESYLATVDNSKVHSLLELVEYNQEHADVELPPRYDNQNGLLRALNSNLSSEEYDDILAFSRKAGRELGIEKTLRENDVDVIIGPGGSTMSYIAAAAGYPIASLPLSYLHYNGRPFGLAILTRAHQDALLVQAMSAWEATFPRRKLPPMLAPTSMI</sequence>
<dbReference type="GeneID" id="81431773"/>
<dbReference type="EMBL" id="JAPQKN010000008">
    <property type="protein sequence ID" value="KAJ5151221.1"/>
    <property type="molecule type" value="Genomic_DNA"/>
</dbReference>
<dbReference type="PANTHER" id="PTHR42678:SF34">
    <property type="entry name" value="OS04G0183300 PROTEIN"/>
    <property type="match status" value="1"/>
</dbReference>
<dbReference type="Gene3D" id="3.90.1300.10">
    <property type="entry name" value="Amidase signature (AS) domain"/>
    <property type="match status" value="1"/>
</dbReference>
<dbReference type="InterPro" id="IPR036928">
    <property type="entry name" value="AS_sf"/>
</dbReference>
<organism evidence="2 3">
    <name type="scientific">Penicillium canariense</name>
    <dbReference type="NCBI Taxonomy" id="189055"/>
    <lineage>
        <taxon>Eukaryota</taxon>
        <taxon>Fungi</taxon>
        <taxon>Dikarya</taxon>
        <taxon>Ascomycota</taxon>
        <taxon>Pezizomycotina</taxon>
        <taxon>Eurotiomycetes</taxon>
        <taxon>Eurotiomycetidae</taxon>
        <taxon>Eurotiales</taxon>
        <taxon>Aspergillaceae</taxon>
        <taxon>Penicillium</taxon>
    </lineage>
</organism>
<reference evidence="2" key="1">
    <citation type="submission" date="2022-11" db="EMBL/GenBank/DDBJ databases">
        <authorList>
            <person name="Petersen C."/>
        </authorList>
    </citation>
    <scope>NUCLEOTIDE SEQUENCE</scope>
    <source>
        <strain evidence="2">IBT 26290</strain>
    </source>
</reference>
<evidence type="ECO:0000313" key="2">
    <source>
        <dbReference type="EMBL" id="KAJ5151221.1"/>
    </source>
</evidence>
<proteinExistence type="predicted"/>
<dbReference type="InterPro" id="IPR023631">
    <property type="entry name" value="Amidase_dom"/>
</dbReference>
<dbReference type="Proteomes" id="UP001149163">
    <property type="component" value="Unassembled WGS sequence"/>
</dbReference>
<dbReference type="OrthoDB" id="566138at2759"/>